<keyword evidence="1" id="KW-0677">Repeat</keyword>
<evidence type="ECO:0000256" key="4">
    <source>
        <dbReference type="SAM" id="MobiDB-lite"/>
    </source>
</evidence>
<feature type="region of interest" description="Disordered" evidence="4">
    <location>
        <begin position="230"/>
        <end position="552"/>
    </location>
</feature>
<sequence length="884" mass="94974">MANAPSVPIPGKLFVGKLHPEADNDDLKAAFAQFGTVDSAAVARDKVTKGSRKFGFVTYRDYHSIDKALAANKVFVKGSAVDFRRNTPRDPNTNQLLPQVDKIFVGRVSESATESNFKEYFSKYGTVLRVSIFSDRGFAFVTFDAVDCVNYLMANHEPFHIINGRKCEVKRAEDRGAVKSQQPPEANGYPGHPQHPAFRPPAPMGGPGSRPPLAALGQRPPLFGGMLPPRGRAPLPAPMNGRPPIRPPVGGLPPRGLIGARPPLRGERGPPPILGDERGPPAHRNMRDRAMDGAPPIRPPGGPLRGAPGPPNAPLRNILYGRPGDRDDRRPPLAHRDGRDMDHRDRDGPNRRDSDRRGASAGPPNAPPRAPAPGNRGEPLLNAVRRDPPKGPIGRNGLSGPNGARPGNAFGGGDEGRRDSQYDGRDARDSRNPNDRDFRRDSTHPSREQYTKPAQEPYTKTGPLAANARVPPAAGAPARPSVGGSRAVPAPSARGPPLSVRRNEPYGRPPAAAPAHRGPPENQYKAYEQDTTRRNDYDQNKAPAQGPALNMPVGQTSAEAAAQYDNYGQQPQDYGQQVYGNNAHNTNAAAAGGYQDNQANNNGFEAYDNSAYTQPEDTTVDHSGYYNGTDGQYNHDSNAYAQQASAQSNAPQTANAYGQQPAHHVAPATEATKPPVGNVKPQEYTQDYNTYGYQQPPVPQNTAQSNAQHQWPQQPDATQQATANAPQDQAYDQSYGQQPSAQPNTQAPQQQQGYAQQYAYGAETAPAYSDPTTQGYGQTQAPATAHTAAYTQQQPATNAYGQQGYAQQGYGQQQQPQQGYAHQAAAKPDPYAQAPVAQAAPPVQDGGYGARTAAPAAQATANQNEYGSYQQQGQGYGAQYQARW</sequence>
<dbReference type="PROSITE" id="PS50102">
    <property type="entry name" value="RRM"/>
    <property type="match status" value="2"/>
</dbReference>
<dbReference type="Pfam" id="PF00076">
    <property type="entry name" value="RRM_1"/>
    <property type="match status" value="2"/>
</dbReference>
<accession>A0A0L0G369</accession>
<evidence type="ECO:0000313" key="6">
    <source>
        <dbReference type="EMBL" id="KNC83286.1"/>
    </source>
</evidence>
<dbReference type="InterPro" id="IPR035979">
    <property type="entry name" value="RBD_domain_sf"/>
</dbReference>
<keyword evidence="7" id="KW-1185">Reference proteome</keyword>
<feature type="compositionally biased region" description="Basic and acidic residues" evidence="4">
    <location>
        <begin position="275"/>
        <end position="291"/>
    </location>
</feature>
<evidence type="ECO:0000313" key="7">
    <source>
        <dbReference type="Proteomes" id="UP000054560"/>
    </source>
</evidence>
<dbReference type="RefSeq" id="XP_014157188.1">
    <property type="nucleotide sequence ID" value="XM_014301713.1"/>
</dbReference>
<dbReference type="Gene3D" id="3.30.70.330">
    <property type="match status" value="2"/>
</dbReference>
<feature type="region of interest" description="Disordered" evidence="4">
    <location>
        <begin position="589"/>
        <end position="754"/>
    </location>
</feature>
<feature type="compositionally biased region" description="Low complexity" evidence="4">
    <location>
        <begin position="230"/>
        <end position="243"/>
    </location>
</feature>
<dbReference type="GO" id="GO:0006417">
    <property type="term" value="P:regulation of translation"/>
    <property type="evidence" value="ECO:0007669"/>
    <property type="project" value="TreeGrafter"/>
</dbReference>
<dbReference type="AlphaFoldDB" id="A0A0L0G369"/>
<feature type="compositionally biased region" description="Low complexity" evidence="4">
    <location>
        <begin position="708"/>
        <end position="730"/>
    </location>
</feature>
<evidence type="ECO:0000256" key="1">
    <source>
        <dbReference type="ARBA" id="ARBA00022737"/>
    </source>
</evidence>
<proteinExistence type="predicted"/>
<feature type="domain" description="RRM" evidence="5">
    <location>
        <begin position="11"/>
        <end position="88"/>
    </location>
</feature>
<dbReference type="InterPro" id="IPR000504">
    <property type="entry name" value="RRM_dom"/>
</dbReference>
<feature type="compositionally biased region" description="Low complexity" evidence="4">
    <location>
        <begin position="252"/>
        <end position="263"/>
    </location>
</feature>
<feature type="region of interest" description="Disordered" evidence="4">
    <location>
        <begin position="173"/>
        <end position="212"/>
    </location>
</feature>
<feature type="compositionally biased region" description="Low complexity" evidence="4">
    <location>
        <begin position="637"/>
        <end position="656"/>
    </location>
</feature>
<evidence type="ECO:0000256" key="3">
    <source>
        <dbReference type="PROSITE-ProRule" id="PRU00176"/>
    </source>
</evidence>
<dbReference type="GO" id="GO:0003729">
    <property type="term" value="F:mRNA binding"/>
    <property type="evidence" value="ECO:0007669"/>
    <property type="project" value="TreeGrafter"/>
</dbReference>
<dbReference type="Proteomes" id="UP000054560">
    <property type="component" value="Unassembled WGS sequence"/>
</dbReference>
<reference evidence="6 7" key="1">
    <citation type="submission" date="2011-02" db="EMBL/GenBank/DDBJ databases">
        <title>The Genome Sequence of Sphaeroforma arctica JP610.</title>
        <authorList>
            <consortium name="The Broad Institute Genome Sequencing Platform"/>
            <person name="Russ C."/>
            <person name="Cuomo C."/>
            <person name="Young S.K."/>
            <person name="Zeng Q."/>
            <person name="Gargeya S."/>
            <person name="Alvarado L."/>
            <person name="Berlin A."/>
            <person name="Chapman S.B."/>
            <person name="Chen Z."/>
            <person name="Freedman E."/>
            <person name="Gellesch M."/>
            <person name="Goldberg J."/>
            <person name="Griggs A."/>
            <person name="Gujja S."/>
            <person name="Heilman E."/>
            <person name="Heiman D."/>
            <person name="Howarth C."/>
            <person name="Mehta T."/>
            <person name="Neiman D."/>
            <person name="Pearson M."/>
            <person name="Roberts A."/>
            <person name="Saif S."/>
            <person name="Shea T."/>
            <person name="Shenoy N."/>
            <person name="Sisk P."/>
            <person name="Stolte C."/>
            <person name="Sykes S."/>
            <person name="White J."/>
            <person name="Yandava C."/>
            <person name="Burger G."/>
            <person name="Gray M.W."/>
            <person name="Holland P.W.H."/>
            <person name="King N."/>
            <person name="Lang F.B.F."/>
            <person name="Roger A.J."/>
            <person name="Ruiz-Trillo I."/>
            <person name="Haas B."/>
            <person name="Nusbaum C."/>
            <person name="Birren B."/>
        </authorList>
    </citation>
    <scope>NUCLEOTIDE SEQUENCE [LARGE SCALE GENOMIC DNA]</scope>
    <source>
        <strain evidence="6 7">JP610</strain>
    </source>
</reference>
<organism evidence="6 7">
    <name type="scientific">Sphaeroforma arctica JP610</name>
    <dbReference type="NCBI Taxonomy" id="667725"/>
    <lineage>
        <taxon>Eukaryota</taxon>
        <taxon>Ichthyosporea</taxon>
        <taxon>Ichthyophonida</taxon>
        <taxon>Sphaeroforma</taxon>
    </lineage>
</organism>
<evidence type="ECO:0000259" key="5">
    <source>
        <dbReference type="PROSITE" id="PS50102"/>
    </source>
</evidence>
<feature type="compositionally biased region" description="Pro residues" evidence="4">
    <location>
        <begin position="296"/>
        <end position="313"/>
    </location>
</feature>
<feature type="compositionally biased region" description="Low complexity" evidence="4">
    <location>
        <begin position="465"/>
        <end position="485"/>
    </location>
</feature>
<feature type="compositionally biased region" description="Polar residues" evidence="4">
    <location>
        <begin position="683"/>
        <end position="693"/>
    </location>
</feature>
<dbReference type="SUPFAM" id="SSF54928">
    <property type="entry name" value="RNA-binding domain, RBD"/>
    <property type="match status" value="2"/>
</dbReference>
<name>A0A0L0G369_9EUKA</name>
<protein>
    <recommendedName>
        <fullName evidence="5">RRM domain-containing protein</fullName>
    </recommendedName>
</protein>
<dbReference type="GeneID" id="25904969"/>
<dbReference type="SMART" id="SM00360">
    <property type="entry name" value="RRM"/>
    <property type="match status" value="2"/>
</dbReference>
<gene>
    <name evidence="6" type="ORF">SARC_04465</name>
</gene>
<feature type="compositionally biased region" description="Basic and acidic residues" evidence="4">
    <location>
        <begin position="527"/>
        <end position="539"/>
    </location>
</feature>
<feature type="region of interest" description="Disordered" evidence="4">
    <location>
        <begin position="804"/>
        <end position="884"/>
    </location>
</feature>
<dbReference type="PANTHER" id="PTHR48032">
    <property type="entry name" value="RNA-BINDING PROTEIN MUSASHI HOMOLOG RBP6"/>
    <property type="match status" value="1"/>
</dbReference>
<dbReference type="OrthoDB" id="1875751at2759"/>
<dbReference type="PANTHER" id="PTHR48032:SF6">
    <property type="entry name" value="RNA-BINDING (RRM_RBD_RNP MOTIFS) FAMILY PROTEIN"/>
    <property type="match status" value="1"/>
</dbReference>
<dbReference type="eggNOG" id="KOG0118">
    <property type="taxonomic scope" value="Eukaryota"/>
</dbReference>
<feature type="domain" description="RRM" evidence="5">
    <location>
        <begin position="101"/>
        <end position="174"/>
    </location>
</feature>
<feature type="compositionally biased region" description="Basic and acidic residues" evidence="4">
    <location>
        <begin position="414"/>
        <end position="450"/>
    </location>
</feature>
<evidence type="ECO:0000256" key="2">
    <source>
        <dbReference type="ARBA" id="ARBA00022884"/>
    </source>
</evidence>
<feature type="compositionally biased region" description="Basic and acidic residues" evidence="4">
    <location>
        <begin position="323"/>
        <end position="358"/>
    </location>
</feature>
<keyword evidence="2 3" id="KW-0694">RNA-binding</keyword>
<dbReference type="STRING" id="667725.A0A0L0G369"/>
<dbReference type="InterPro" id="IPR012677">
    <property type="entry name" value="Nucleotide-bd_a/b_plait_sf"/>
</dbReference>
<feature type="compositionally biased region" description="Low complexity" evidence="4">
    <location>
        <begin position="737"/>
        <end position="754"/>
    </location>
</feature>
<dbReference type="EMBL" id="KQ241847">
    <property type="protein sequence ID" value="KNC83286.1"/>
    <property type="molecule type" value="Genomic_DNA"/>
</dbReference>